<protein>
    <submittedName>
        <fullName evidence="1">Uncharacterized protein</fullName>
    </submittedName>
</protein>
<keyword evidence="2" id="KW-1185">Reference proteome</keyword>
<evidence type="ECO:0000313" key="1">
    <source>
        <dbReference type="EMBL" id="KAC7166509.1"/>
    </source>
</evidence>
<sequence>MGASLSRRMTEETGRGVKSLCNNEEMAEDYNTKGFSNLYIVECAPGKECLGALKGLQTTGHLLCAGVENSTLDASGSLHEIEGKIW</sequence>
<gene>
    <name evidence="1" type="ORF">FH972_027251</name>
</gene>
<comment type="caution">
    <text evidence="1">The sequence shown here is derived from an EMBL/GenBank/DDBJ whole genome shotgun (WGS) entry which is preliminary data.</text>
</comment>
<dbReference type="AlphaFoldDB" id="A0A5N6L6F9"/>
<name>A0A5N6L6F9_9ROSI</name>
<proteinExistence type="predicted"/>
<dbReference type="EMBL" id="VIBQ01001421">
    <property type="protein sequence ID" value="KAC7166509.1"/>
    <property type="molecule type" value="Genomic_DNA"/>
</dbReference>
<reference evidence="1 2" key="1">
    <citation type="submission" date="2019-06" db="EMBL/GenBank/DDBJ databases">
        <title>A chromosomal-level reference genome of Carpinus fangiana (Coryloideae, Betulaceae).</title>
        <authorList>
            <person name="Yang X."/>
            <person name="Wang Z."/>
            <person name="Zhang L."/>
            <person name="Hao G."/>
            <person name="Liu J."/>
            <person name="Yang Y."/>
        </authorList>
    </citation>
    <scope>NUCLEOTIDE SEQUENCE [LARGE SCALE GENOMIC DNA]</scope>
    <source>
        <strain evidence="1">Cfa_2016G</strain>
        <tissue evidence="1">Leaf</tissue>
    </source>
</reference>
<dbReference type="Proteomes" id="UP000327013">
    <property type="component" value="Unassembled WGS sequence"/>
</dbReference>
<organism evidence="1 2">
    <name type="scientific">Carpinus fangiana</name>
    <dbReference type="NCBI Taxonomy" id="176857"/>
    <lineage>
        <taxon>Eukaryota</taxon>
        <taxon>Viridiplantae</taxon>
        <taxon>Streptophyta</taxon>
        <taxon>Embryophyta</taxon>
        <taxon>Tracheophyta</taxon>
        <taxon>Spermatophyta</taxon>
        <taxon>Magnoliopsida</taxon>
        <taxon>eudicotyledons</taxon>
        <taxon>Gunneridae</taxon>
        <taxon>Pentapetalae</taxon>
        <taxon>rosids</taxon>
        <taxon>fabids</taxon>
        <taxon>Fagales</taxon>
        <taxon>Betulaceae</taxon>
        <taxon>Carpinus</taxon>
    </lineage>
</organism>
<evidence type="ECO:0000313" key="2">
    <source>
        <dbReference type="Proteomes" id="UP000327013"/>
    </source>
</evidence>
<accession>A0A5N6L6F9</accession>